<gene>
    <name evidence="3" type="ORF">EYS09_18450</name>
</gene>
<proteinExistence type="predicted"/>
<reference evidence="3 4" key="1">
    <citation type="submission" date="2019-02" db="EMBL/GenBank/DDBJ databases">
        <title>Draft Genome Sequence of Streptomyces sp. AM-2504, identified by 16S rRNA comparative analysis as a Streptomyces Kasugaensis strain.</title>
        <authorList>
            <person name="Napolioni V."/>
            <person name="Giuliodori A.M."/>
            <person name="Spurio R."/>
            <person name="Fabbretti A."/>
        </authorList>
    </citation>
    <scope>NUCLEOTIDE SEQUENCE [LARGE SCALE GENOMIC DNA]</scope>
    <source>
        <strain evidence="3 4">AM-2504</strain>
    </source>
</reference>
<dbReference type="GO" id="GO:0003677">
    <property type="term" value="F:DNA binding"/>
    <property type="evidence" value="ECO:0007669"/>
    <property type="project" value="InterPro"/>
</dbReference>
<evidence type="ECO:0000256" key="1">
    <source>
        <dbReference type="SAM" id="MobiDB-lite"/>
    </source>
</evidence>
<dbReference type="Gene3D" id="1.10.260.40">
    <property type="entry name" value="lambda repressor-like DNA-binding domains"/>
    <property type="match status" value="1"/>
</dbReference>
<dbReference type="AlphaFoldDB" id="A0A4Q9HTR1"/>
<feature type="domain" description="HTH cro/C1-type" evidence="2">
    <location>
        <begin position="33"/>
        <end position="76"/>
    </location>
</feature>
<dbReference type="Proteomes" id="UP000292452">
    <property type="component" value="Unassembled WGS sequence"/>
</dbReference>
<evidence type="ECO:0000259" key="2">
    <source>
        <dbReference type="PROSITE" id="PS50943"/>
    </source>
</evidence>
<dbReference type="SUPFAM" id="SSF47413">
    <property type="entry name" value="lambda repressor-like DNA-binding domains"/>
    <property type="match status" value="1"/>
</dbReference>
<dbReference type="PROSITE" id="PS50943">
    <property type="entry name" value="HTH_CROC1"/>
    <property type="match status" value="1"/>
</dbReference>
<protein>
    <submittedName>
        <fullName evidence="3">XRE family transcriptional regulator</fullName>
    </submittedName>
</protein>
<evidence type="ECO:0000313" key="3">
    <source>
        <dbReference type="EMBL" id="TBO58235.1"/>
    </source>
</evidence>
<dbReference type="InterPro" id="IPR001387">
    <property type="entry name" value="Cro/C1-type_HTH"/>
</dbReference>
<name>A0A4Q9HTR1_STRKA</name>
<dbReference type="RefSeq" id="WP_131124072.1">
    <property type="nucleotide sequence ID" value="NZ_SIXH01000154.1"/>
</dbReference>
<accession>A0A4Q9HTR1</accession>
<dbReference type="EMBL" id="SIXH01000154">
    <property type="protein sequence ID" value="TBO58235.1"/>
    <property type="molecule type" value="Genomic_DNA"/>
</dbReference>
<sequence>MERNEKTAQDFAAWLRDQLTRRGYDLSSRGGGQTRFAEHSGIGRATINRILHSHGATDTRILALLADALHLPLGEVLVRAGILTEAELGAVRDPSTPRRITPEQAADELGIADDQARRLFVSMTETLQRTPPPGKGEDHLAEN</sequence>
<keyword evidence="4" id="KW-1185">Reference proteome</keyword>
<organism evidence="3 4">
    <name type="scientific">Streptomyces kasugaensis</name>
    <dbReference type="NCBI Taxonomy" id="1946"/>
    <lineage>
        <taxon>Bacteria</taxon>
        <taxon>Bacillati</taxon>
        <taxon>Actinomycetota</taxon>
        <taxon>Actinomycetes</taxon>
        <taxon>Kitasatosporales</taxon>
        <taxon>Streptomycetaceae</taxon>
        <taxon>Streptomyces</taxon>
    </lineage>
</organism>
<comment type="caution">
    <text evidence="3">The sequence shown here is derived from an EMBL/GenBank/DDBJ whole genome shotgun (WGS) entry which is preliminary data.</text>
</comment>
<evidence type="ECO:0000313" key="4">
    <source>
        <dbReference type="Proteomes" id="UP000292452"/>
    </source>
</evidence>
<dbReference type="InterPro" id="IPR010982">
    <property type="entry name" value="Lambda_DNA-bd_dom_sf"/>
</dbReference>
<feature type="region of interest" description="Disordered" evidence="1">
    <location>
        <begin position="124"/>
        <end position="143"/>
    </location>
</feature>